<dbReference type="GO" id="GO:0019031">
    <property type="term" value="C:viral envelope"/>
    <property type="evidence" value="ECO:0007669"/>
    <property type="project" value="UniProtKB-KW"/>
</dbReference>
<evidence type="ECO:0000256" key="1">
    <source>
        <dbReference type="ARBA" id="ARBA00004167"/>
    </source>
</evidence>
<evidence type="ECO:0000256" key="10">
    <source>
        <dbReference type="ARBA" id="ARBA00023165"/>
    </source>
</evidence>
<evidence type="ECO:0000256" key="7">
    <source>
        <dbReference type="ARBA" id="ARBA00022804"/>
    </source>
</evidence>
<evidence type="ECO:0000313" key="17">
    <source>
        <dbReference type="EMBL" id="BBM13216.1"/>
    </source>
</evidence>
<sequence>MGLGRLLWAAGLLGLLWGTGVQNAPVNSTDAAMPPTNSSTPDTSAPPTAASPGTTPQLPNPPEAGPKPSKPKPPKHRLSKSFSCDRHDLTAEYHTRVPIKCQVPITDDLRLQVWKYSIKKQAWDKRDYPTVLVNKTLPPGGELVYDSNPALVPGTVHWAEGAKPNTPLQAYSMTPKPPAYTLFIQALSHESQGIYLWAYGPTDNPTQYSVRVRVRMFRPPSLTLLPHTILRGDPFQATCTAADYYPGKNVSLAWFEDGVEVTDPERIQTQRHFRPDGITTVSTLTSTLVGGEVPPRQFMCQFVWHRDAVSLSRYTATGEATVLPKPTILMDFGDTHAICTASCVLSGASFAWLLGESYTPTEGAVETYVECPEDPKLRGLRSELPLNKDTSEYTCRLAGYPATVPVMEHHGRYQFPAEDTTEQQVTLSLEVVVAVIGIAVALILLLAVCVRVVRTSKRRRRL</sequence>
<evidence type="ECO:0000256" key="14">
    <source>
        <dbReference type="SAM" id="MobiDB-lite"/>
    </source>
</evidence>
<feature type="compositionally biased region" description="Basic residues" evidence="14">
    <location>
        <begin position="69"/>
        <end position="79"/>
    </location>
</feature>
<evidence type="ECO:0000256" key="2">
    <source>
        <dbReference type="ARBA" id="ARBA00005284"/>
    </source>
</evidence>
<gene>
    <name evidence="17" type="primary">UL44</name>
</gene>
<protein>
    <recommendedName>
        <fullName evidence="4">Envelope glycoprotein C</fullName>
    </recommendedName>
</protein>
<keyword evidence="11" id="KW-0325">Glycoprotein</keyword>
<feature type="transmembrane region" description="Helical" evidence="15">
    <location>
        <begin position="431"/>
        <end position="453"/>
    </location>
</feature>
<evidence type="ECO:0000256" key="12">
    <source>
        <dbReference type="ARBA" id="ARBA00023252"/>
    </source>
</evidence>
<dbReference type="InterPro" id="IPR036179">
    <property type="entry name" value="Ig-like_dom_sf"/>
</dbReference>
<evidence type="ECO:0000256" key="13">
    <source>
        <dbReference type="ARBA" id="ARBA00023296"/>
    </source>
</evidence>
<keyword evidence="7" id="KW-1161">Viral attachment to host cell</keyword>
<dbReference type="Pfam" id="PF02124">
    <property type="entry name" value="Marek_A"/>
    <property type="match status" value="1"/>
</dbReference>
<feature type="compositionally biased region" description="Low complexity" evidence="14">
    <location>
        <begin position="34"/>
        <end position="56"/>
    </location>
</feature>
<evidence type="ECO:0000313" key="18">
    <source>
        <dbReference type="Proteomes" id="UP001143588"/>
    </source>
</evidence>
<reference evidence="17 18" key="1">
    <citation type="journal article" date="2020" name="J. Virol.">
        <title>Characterization of a Novel Alphaherpesvirus Isolated from the Fruit Bat Pteropus lylei in Vietnam.</title>
        <authorList>
            <person name="Inagaki T."/>
            <person name="Yamada S."/>
            <person name="Fujii H."/>
            <person name="Yoshikawa T."/>
            <person name="Shibamura M."/>
            <person name="Harada S."/>
            <person name="Fukushi S."/>
            <person name="Le M.Q."/>
            <person name="Nguyen C.T."/>
            <person name="Nguyen T.T.T."/>
            <person name="Nguyen T.T."/>
            <person name="Nguyen T.T."/>
            <person name="Quach V.T."/>
            <person name="Thong V.D."/>
            <person name="Mori K."/>
            <person name="Sasaki M."/>
            <person name="Setiyono A."/>
            <person name="Handharyani E."/>
            <person name="Takeyama H."/>
            <person name="Hasebe F."/>
            <person name="Saijo M."/>
        </authorList>
    </citation>
    <scope>NUCLEOTIDE SEQUENCE [LARGE SCALE GENOMIC DNA]</scope>
</reference>
<evidence type="ECO:0000256" key="6">
    <source>
        <dbReference type="ARBA" id="ARBA00022692"/>
    </source>
</evidence>
<dbReference type="GeneID" id="80540232"/>
<keyword evidence="10" id="KW-0946">Virion</keyword>
<dbReference type="InterPro" id="IPR001038">
    <property type="entry name" value="GA_GC"/>
</dbReference>
<dbReference type="GO" id="GO:0046718">
    <property type="term" value="P:symbiont entry into host cell"/>
    <property type="evidence" value="ECO:0007669"/>
    <property type="project" value="UniProtKB-KW"/>
</dbReference>
<name>A0A510J6Y2_9ALPH</name>
<evidence type="ECO:0000256" key="8">
    <source>
        <dbReference type="ARBA" id="ARBA00022989"/>
    </source>
</evidence>
<evidence type="ECO:0000256" key="5">
    <source>
        <dbReference type="ARBA" id="ARBA00022581"/>
    </source>
</evidence>
<dbReference type="RefSeq" id="YP_010801525.1">
    <property type="nucleotide sequence ID" value="NC_076965.1"/>
</dbReference>
<dbReference type="EMBL" id="LC492974">
    <property type="protein sequence ID" value="BBM13216.1"/>
    <property type="molecule type" value="Genomic_DNA"/>
</dbReference>
<dbReference type="InterPro" id="IPR007110">
    <property type="entry name" value="Ig-like_dom"/>
</dbReference>
<evidence type="ECO:0000259" key="16">
    <source>
        <dbReference type="PROSITE" id="PS50835"/>
    </source>
</evidence>
<keyword evidence="12" id="KW-1087">Inhibition of host complement factors by virus</keyword>
<keyword evidence="5" id="KW-0945">Host-virus interaction</keyword>
<keyword evidence="6 15" id="KW-0812">Transmembrane</keyword>
<feature type="domain" description="Ig-like" evidence="16">
    <location>
        <begin position="220"/>
        <end position="312"/>
    </location>
</feature>
<keyword evidence="8 15" id="KW-1133">Transmembrane helix</keyword>
<organism evidence="17 18">
    <name type="scientific">pteropodid alphaherpesvirus 2</name>
    <dbReference type="NCBI Taxonomy" id="3118716"/>
    <lineage>
        <taxon>Viruses</taxon>
        <taxon>Duplodnaviria</taxon>
        <taxon>Heunggongvirae</taxon>
        <taxon>Peploviricota</taxon>
        <taxon>Herviviricetes</taxon>
        <taxon>Herpesvirales</taxon>
        <taxon>Orthoherpesviridae</taxon>
        <taxon>Alphaherpesvirinae</taxon>
        <taxon>Simplexvirus</taxon>
        <taxon>Simplexvirus pteropodidalpha2</taxon>
    </lineage>
</organism>
<proteinExistence type="inferred from homology"/>
<dbReference type="SUPFAM" id="SSF48726">
    <property type="entry name" value="Immunoglobulin"/>
    <property type="match status" value="1"/>
</dbReference>
<evidence type="ECO:0000256" key="3">
    <source>
        <dbReference type="ARBA" id="ARBA00011877"/>
    </source>
</evidence>
<keyword evidence="9 15" id="KW-0472">Membrane</keyword>
<feature type="region of interest" description="Disordered" evidence="14">
    <location>
        <begin position="27"/>
        <end position="82"/>
    </location>
</feature>
<comment type="subcellular location">
    <subcellularLocation>
        <location evidence="1">Membrane</location>
        <topology evidence="1">Single-pass membrane protein</topology>
    </subcellularLocation>
</comment>
<keyword evidence="10" id="KW-1233">Viral attachment to host adhesion receptor</keyword>
<keyword evidence="18" id="KW-1185">Reference proteome</keyword>
<comment type="subunit">
    <text evidence="3">Interacts with host complement component C3b; this interaction inhibits host immune response by disregulating complement cascade.</text>
</comment>
<keyword evidence="17" id="KW-0261">Viral envelope protein</keyword>
<accession>A0A510J6Y2</accession>
<dbReference type="GO" id="GO:0016020">
    <property type="term" value="C:membrane"/>
    <property type="evidence" value="ECO:0007669"/>
    <property type="project" value="UniProtKB-SubCell"/>
</dbReference>
<keyword evidence="12" id="KW-0899">Viral immunoevasion</keyword>
<evidence type="ECO:0000256" key="9">
    <source>
        <dbReference type="ARBA" id="ARBA00023136"/>
    </source>
</evidence>
<dbReference type="GO" id="GO:0042784">
    <property type="term" value="P:symbiont-mediated suppression of host complement activation"/>
    <property type="evidence" value="ECO:0007669"/>
    <property type="project" value="UniProtKB-KW"/>
</dbReference>
<dbReference type="Proteomes" id="UP001143588">
    <property type="component" value="Segment"/>
</dbReference>
<evidence type="ECO:0000256" key="4">
    <source>
        <dbReference type="ARBA" id="ARBA00013989"/>
    </source>
</evidence>
<keyword evidence="13" id="KW-1160">Virus entry into host cell</keyword>
<evidence type="ECO:0000256" key="15">
    <source>
        <dbReference type="SAM" id="Phobius"/>
    </source>
</evidence>
<dbReference type="KEGG" id="vg:80540232"/>
<dbReference type="GO" id="GO:0098671">
    <property type="term" value="P:adhesion receptor-mediated virion attachment to host cell"/>
    <property type="evidence" value="ECO:0007669"/>
    <property type="project" value="UniProtKB-KW"/>
</dbReference>
<dbReference type="PROSITE" id="PS50835">
    <property type="entry name" value="IG_LIKE"/>
    <property type="match status" value="1"/>
</dbReference>
<evidence type="ECO:0000256" key="11">
    <source>
        <dbReference type="ARBA" id="ARBA00023180"/>
    </source>
</evidence>
<dbReference type="Gene3D" id="2.60.40.10">
    <property type="entry name" value="Immunoglobulins"/>
    <property type="match status" value="1"/>
</dbReference>
<comment type="similarity">
    <text evidence="2">Belongs to the herpesviridae glycoprotein C family.</text>
</comment>
<dbReference type="InterPro" id="IPR013783">
    <property type="entry name" value="Ig-like_fold"/>
</dbReference>